<accession>A0A1E5L7T6</accession>
<evidence type="ECO:0000313" key="6">
    <source>
        <dbReference type="EMBL" id="OEH86196.1"/>
    </source>
</evidence>
<organism evidence="6 7">
    <name type="scientific">Desulfuribacillus stibiiarsenatis</name>
    <dbReference type="NCBI Taxonomy" id="1390249"/>
    <lineage>
        <taxon>Bacteria</taxon>
        <taxon>Bacillati</taxon>
        <taxon>Bacillota</taxon>
        <taxon>Desulfuribacillia</taxon>
        <taxon>Desulfuribacillales</taxon>
        <taxon>Desulfuribacillaceae</taxon>
        <taxon>Desulfuribacillus</taxon>
    </lineage>
</organism>
<evidence type="ECO:0000256" key="4">
    <source>
        <dbReference type="PROSITE-ProRule" id="PRU00236"/>
    </source>
</evidence>
<comment type="caution">
    <text evidence="6">The sequence shown here is derived from an EMBL/GenBank/DDBJ whole genome shotgun (WGS) entry which is preliminary data.</text>
</comment>
<feature type="binding site" evidence="4">
    <location>
        <position position="126"/>
    </location>
    <ligand>
        <name>Zn(2+)</name>
        <dbReference type="ChEBI" id="CHEBI:29105"/>
    </ligand>
</feature>
<name>A0A1E5L7T6_9FIRM</name>
<dbReference type="Gene3D" id="3.40.50.1220">
    <property type="entry name" value="TPP-binding domain"/>
    <property type="match status" value="1"/>
</dbReference>
<dbReference type="Pfam" id="PF02146">
    <property type="entry name" value="SIR2"/>
    <property type="match status" value="1"/>
</dbReference>
<dbReference type="AlphaFoldDB" id="A0A1E5L7T6"/>
<dbReference type="InterPro" id="IPR050134">
    <property type="entry name" value="NAD-dep_sirtuin_deacylases"/>
</dbReference>
<reference evidence="6 7" key="1">
    <citation type="submission" date="2016-09" db="EMBL/GenBank/DDBJ databases">
        <title>Desulfuribacillus arsenicus sp. nov., an obligately anaerobic, dissimilatory arsenic- and antimonate-reducing bacterium isolated from anoxic sediments.</title>
        <authorList>
            <person name="Abin C.A."/>
            <person name="Hollibaugh J.T."/>
        </authorList>
    </citation>
    <scope>NUCLEOTIDE SEQUENCE [LARGE SCALE GENOMIC DNA]</scope>
    <source>
        <strain evidence="6 7">MLFW-2</strain>
    </source>
</reference>
<dbReference type="EMBL" id="MJAT01000006">
    <property type="protein sequence ID" value="OEH86196.1"/>
    <property type="molecule type" value="Genomic_DNA"/>
</dbReference>
<gene>
    <name evidence="6" type="ORF">BHU72_11710</name>
</gene>
<dbReference type="SUPFAM" id="SSF52467">
    <property type="entry name" value="DHS-like NAD/FAD-binding domain"/>
    <property type="match status" value="1"/>
</dbReference>
<keyword evidence="4" id="KW-0862">Zinc</keyword>
<dbReference type="PANTHER" id="PTHR11085">
    <property type="entry name" value="NAD-DEPENDENT PROTEIN DEACYLASE SIRTUIN-5, MITOCHONDRIAL-RELATED"/>
    <property type="match status" value="1"/>
</dbReference>
<evidence type="ECO:0000259" key="5">
    <source>
        <dbReference type="PROSITE" id="PS50305"/>
    </source>
</evidence>
<keyword evidence="3" id="KW-0520">NAD</keyword>
<sequence length="246" mass="27442">MNNIEQLVSWMKESQLTTVFTGAGMSTESGLPDFRSNNGLWKSGDPSKLASTEALNDNFKEFIAFYHERILQLKQYTPNEGHRILAKWQGDELIHAIITQNVDGFHQLAGATNVLELHGTLAKMRCLGCRKIYDSMDYIAGQEICVKCQGNVRPCVVLFGEALPQMVLELAFAEAARSQLFIVLGSSLEVSPANMLPLHAKNAGARLCIINRDETRMDVEADLVIRENIGAVLEEVNRQFTTKKTR</sequence>
<feature type="binding site" evidence="4">
    <location>
        <position position="148"/>
    </location>
    <ligand>
        <name>Zn(2+)</name>
        <dbReference type="ChEBI" id="CHEBI:29105"/>
    </ligand>
</feature>
<feature type="domain" description="Deacetylase sirtuin-type" evidence="5">
    <location>
        <begin position="1"/>
        <end position="246"/>
    </location>
</feature>
<feature type="binding site" evidence="4">
    <location>
        <position position="145"/>
    </location>
    <ligand>
        <name>Zn(2+)</name>
        <dbReference type="ChEBI" id="CHEBI:29105"/>
    </ligand>
</feature>
<dbReference type="InterPro" id="IPR029035">
    <property type="entry name" value="DHS-like_NAD/FAD-binding_dom"/>
</dbReference>
<dbReference type="InterPro" id="IPR003000">
    <property type="entry name" value="Sirtuin"/>
</dbReference>
<keyword evidence="4" id="KW-0479">Metal-binding</keyword>
<protein>
    <recommendedName>
        <fullName evidence="1">protein acetyllysine N-acetyltransferase</fullName>
        <ecNumber evidence="1">2.3.1.286</ecNumber>
    </recommendedName>
</protein>
<dbReference type="EC" id="2.3.1.286" evidence="1"/>
<feature type="active site" description="Proton acceptor" evidence="4">
    <location>
        <position position="118"/>
    </location>
</feature>
<dbReference type="Proteomes" id="UP000095255">
    <property type="component" value="Unassembled WGS sequence"/>
</dbReference>
<feature type="binding site" evidence="4">
    <location>
        <position position="129"/>
    </location>
    <ligand>
        <name>Zn(2+)</name>
        <dbReference type="ChEBI" id="CHEBI:29105"/>
    </ligand>
</feature>
<keyword evidence="7" id="KW-1185">Reference proteome</keyword>
<dbReference type="InterPro" id="IPR026590">
    <property type="entry name" value="Ssirtuin_cat_dom"/>
</dbReference>
<keyword evidence="2" id="KW-0808">Transferase</keyword>
<dbReference type="NCBIfam" id="NF001753">
    <property type="entry name" value="PRK00481.1-3"/>
    <property type="match status" value="1"/>
</dbReference>
<dbReference type="GO" id="GO:0070403">
    <property type="term" value="F:NAD+ binding"/>
    <property type="evidence" value="ECO:0007669"/>
    <property type="project" value="InterPro"/>
</dbReference>
<evidence type="ECO:0000313" key="7">
    <source>
        <dbReference type="Proteomes" id="UP000095255"/>
    </source>
</evidence>
<dbReference type="InterPro" id="IPR026591">
    <property type="entry name" value="Sirtuin_cat_small_dom_sf"/>
</dbReference>
<dbReference type="STRING" id="1390249.BHU72_11710"/>
<dbReference type="PROSITE" id="PS50305">
    <property type="entry name" value="SIRTUIN"/>
    <property type="match status" value="1"/>
</dbReference>
<dbReference type="Gene3D" id="3.30.1600.10">
    <property type="entry name" value="SIR2/SIRT2 'Small Domain"/>
    <property type="match status" value="1"/>
</dbReference>
<proteinExistence type="predicted"/>
<evidence type="ECO:0000256" key="3">
    <source>
        <dbReference type="ARBA" id="ARBA00023027"/>
    </source>
</evidence>
<dbReference type="RefSeq" id="WP_069701424.1">
    <property type="nucleotide sequence ID" value="NZ_MJAT01000006.1"/>
</dbReference>
<dbReference type="OrthoDB" id="9800582at2"/>
<dbReference type="PANTHER" id="PTHR11085:SF4">
    <property type="entry name" value="NAD-DEPENDENT PROTEIN DEACYLASE"/>
    <property type="match status" value="1"/>
</dbReference>
<evidence type="ECO:0000256" key="1">
    <source>
        <dbReference type="ARBA" id="ARBA00012928"/>
    </source>
</evidence>
<dbReference type="GO" id="GO:0017136">
    <property type="term" value="F:histone deacetylase activity, NAD-dependent"/>
    <property type="evidence" value="ECO:0007669"/>
    <property type="project" value="TreeGrafter"/>
</dbReference>
<evidence type="ECO:0000256" key="2">
    <source>
        <dbReference type="ARBA" id="ARBA00022679"/>
    </source>
</evidence>
<dbReference type="GO" id="GO:0046872">
    <property type="term" value="F:metal ion binding"/>
    <property type="evidence" value="ECO:0007669"/>
    <property type="project" value="UniProtKB-KW"/>
</dbReference>